<evidence type="ECO:0000313" key="1">
    <source>
        <dbReference type="EMBL" id="KAH7903260.1"/>
    </source>
</evidence>
<reference evidence="1" key="1">
    <citation type="journal article" date="2021" name="New Phytol.">
        <title>Evolutionary innovations through gain and loss of genes in the ectomycorrhizal Boletales.</title>
        <authorList>
            <person name="Wu G."/>
            <person name="Miyauchi S."/>
            <person name="Morin E."/>
            <person name="Kuo A."/>
            <person name="Drula E."/>
            <person name="Varga T."/>
            <person name="Kohler A."/>
            <person name="Feng B."/>
            <person name="Cao Y."/>
            <person name="Lipzen A."/>
            <person name="Daum C."/>
            <person name="Hundley H."/>
            <person name="Pangilinan J."/>
            <person name="Johnson J."/>
            <person name="Barry K."/>
            <person name="LaButti K."/>
            <person name="Ng V."/>
            <person name="Ahrendt S."/>
            <person name="Min B."/>
            <person name="Choi I.G."/>
            <person name="Park H."/>
            <person name="Plett J.M."/>
            <person name="Magnuson J."/>
            <person name="Spatafora J.W."/>
            <person name="Nagy L.G."/>
            <person name="Henrissat B."/>
            <person name="Grigoriev I.V."/>
            <person name="Yang Z.L."/>
            <person name="Xu J."/>
            <person name="Martin F.M."/>
        </authorList>
    </citation>
    <scope>NUCLEOTIDE SEQUENCE</scope>
    <source>
        <strain evidence="1">ATCC 28755</strain>
    </source>
</reference>
<name>A0ACB7ZQB2_9AGAM</name>
<gene>
    <name evidence="1" type="ORF">BJ138DRAFT_1120558</name>
</gene>
<evidence type="ECO:0000313" key="2">
    <source>
        <dbReference type="Proteomes" id="UP000790377"/>
    </source>
</evidence>
<keyword evidence="2" id="KW-1185">Reference proteome</keyword>
<organism evidence="1 2">
    <name type="scientific">Hygrophoropsis aurantiaca</name>
    <dbReference type="NCBI Taxonomy" id="72124"/>
    <lineage>
        <taxon>Eukaryota</taxon>
        <taxon>Fungi</taxon>
        <taxon>Dikarya</taxon>
        <taxon>Basidiomycota</taxon>
        <taxon>Agaricomycotina</taxon>
        <taxon>Agaricomycetes</taxon>
        <taxon>Agaricomycetidae</taxon>
        <taxon>Boletales</taxon>
        <taxon>Coniophorineae</taxon>
        <taxon>Hygrophoropsidaceae</taxon>
        <taxon>Hygrophoropsis</taxon>
    </lineage>
</organism>
<dbReference type="EMBL" id="MU269091">
    <property type="protein sequence ID" value="KAH7903260.1"/>
    <property type="molecule type" value="Genomic_DNA"/>
</dbReference>
<sequence length="224" mass="23441">MTFQHLGLHLDNGQTAGASSGGLSCQDGTGRPHQSQASGPSQPPQSTQQLVQQPAQQPAQQPTQPPAQQPARQPAHHPVVQPARPDINPPVPPQAQPPAPHLAQPPVQPPDAPVPPANELAALRARIAELKRADTLLQQPAVDHCAIVQPLIADVATVDQVCLAFAPPKDEAKRPVLPPLQTGHKANALSIRKCHFSASCSLYCAPKILAKGQISPVLGTPAKG</sequence>
<protein>
    <submittedName>
        <fullName evidence="1">Uncharacterized protein</fullName>
    </submittedName>
</protein>
<accession>A0ACB7ZQB2</accession>
<dbReference type="Proteomes" id="UP000790377">
    <property type="component" value="Unassembled WGS sequence"/>
</dbReference>
<proteinExistence type="predicted"/>
<comment type="caution">
    <text evidence="1">The sequence shown here is derived from an EMBL/GenBank/DDBJ whole genome shotgun (WGS) entry which is preliminary data.</text>
</comment>